<dbReference type="OrthoDB" id="1650524at2"/>
<organism evidence="1 2">
    <name type="scientific">Turicibacter sanguinis</name>
    <dbReference type="NCBI Taxonomy" id="154288"/>
    <lineage>
        <taxon>Bacteria</taxon>
        <taxon>Bacillati</taxon>
        <taxon>Bacillota</taxon>
        <taxon>Erysipelotrichia</taxon>
        <taxon>Erysipelotrichales</taxon>
        <taxon>Turicibacteraceae</taxon>
        <taxon>Turicibacter</taxon>
    </lineage>
</organism>
<dbReference type="GeneID" id="60058020"/>
<protein>
    <submittedName>
        <fullName evidence="1">Uncharacterized protein</fullName>
    </submittedName>
</protein>
<gene>
    <name evidence="1" type="ORF">GMA92_06525</name>
</gene>
<dbReference type="AlphaFoldDB" id="A0A173TMD3"/>
<dbReference type="RefSeq" id="WP_006783677.1">
    <property type="nucleotide sequence ID" value="NZ_CABJBH010000010.1"/>
</dbReference>
<accession>A0A173TMD3</accession>
<proteinExistence type="predicted"/>
<evidence type="ECO:0000313" key="1">
    <source>
        <dbReference type="EMBL" id="MTK21071.1"/>
    </source>
</evidence>
<dbReference type="EMBL" id="WMQE01000011">
    <property type="protein sequence ID" value="MTK21071.1"/>
    <property type="molecule type" value="Genomic_DNA"/>
</dbReference>
<comment type="caution">
    <text evidence="1">The sequence shown here is derived from an EMBL/GenBank/DDBJ whole genome shotgun (WGS) entry which is preliminary data.</text>
</comment>
<sequence>MKFQLVDPSYCVTTDLTYHKHAIREGIHVLYPNATINIHRYYFEIEDESTEIIKDLPLINEEIAARDPYLKSLFKDYPTKQNNEITLSSFLFKDAN</sequence>
<dbReference type="Proteomes" id="UP000487649">
    <property type="component" value="Unassembled WGS sequence"/>
</dbReference>
<reference evidence="1 2" key="1">
    <citation type="journal article" date="2019" name="Nat. Med.">
        <title>A library of human gut bacterial isolates paired with longitudinal multiomics data enables mechanistic microbiome research.</title>
        <authorList>
            <person name="Poyet M."/>
            <person name="Groussin M."/>
            <person name="Gibbons S.M."/>
            <person name="Avila-Pacheco J."/>
            <person name="Jiang X."/>
            <person name="Kearney S.M."/>
            <person name="Perrotta A.R."/>
            <person name="Berdy B."/>
            <person name="Zhao S."/>
            <person name="Lieberman T.D."/>
            <person name="Swanson P.K."/>
            <person name="Smith M."/>
            <person name="Roesemann S."/>
            <person name="Alexander J.E."/>
            <person name="Rich S.A."/>
            <person name="Livny J."/>
            <person name="Vlamakis H."/>
            <person name="Clish C."/>
            <person name="Bullock K."/>
            <person name="Deik A."/>
            <person name="Scott J."/>
            <person name="Pierce K.A."/>
            <person name="Xavier R.J."/>
            <person name="Alm E.J."/>
        </authorList>
    </citation>
    <scope>NUCLEOTIDE SEQUENCE [LARGE SCALE GENOMIC DNA]</scope>
    <source>
        <strain evidence="1 2">BIOML-A198</strain>
    </source>
</reference>
<name>A0A173TMD3_9FIRM</name>
<evidence type="ECO:0000313" key="2">
    <source>
        <dbReference type="Proteomes" id="UP000487649"/>
    </source>
</evidence>